<comment type="caution">
    <text evidence="2">The sequence shown here is derived from an EMBL/GenBank/DDBJ whole genome shotgun (WGS) entry which is preliminary data.</text>
</comment>
<evidence type="ECO:0008006" key="4">
    <source>
        <dbReference type="Google" id="ProtNLM"/>
    </source>
</evidence>
<name>A0A2W1K3P7_ACIFR</name>
<protein>
    <recommendedName>
        <fullName evidence="4">DUF2281 domain-containing protein</fullName>
    </recommendedName>
</protein>
<proteinExistence type="predicted"/>
<dbReference type="OrthoDB" id="5574236at2"/>
<dbReference type="AlphaFoldDB" id="A0A2W1K3P7"/>
<gene>
    <name evidence="2" type="ORF">DN052_08290</name>
</gene>
<reference evidence="2 3" key="1">
    <citation type="submission" date="2018-06" db="EMBL/GenBank/DDBJ databases">
        <title>Draft sequence of Acidithiobacillus ferrooxidans CCM 4253.</title>
        <authorList>
            <person name="Moya-Beltran A."/>
            <person name="Castro M."/>
            <person name="Covarrubias P.C."/>
            <person name="Issotta F."/>
            <person name="Janiczek O."/>
            <person name="Mandl M."/>
            <person name="Kucera J."/>
            <person name="Quatrini R."/>
        </authorList>
    </citation>
    <scope>NUCLEOTIDE SEQUENCE [LARGE SCALE GENOMIC DNA]</scope>
    <source>
        <strain evidence="2 3">CCM 4253</strain>
    </source>
</reference>
<evidence type="ECO:0000313" key="3">
    <source>
        <dbReference type="Proteomes" id="UP000248886"/>
    </source>
</evidence>
<feature type="region of interest" description="Disordered" evidence="1">
    <location>
        <begin position="69"/>
        <end position="89"/>
    </location>
</feature>
<dbReference type="EMBL" id="QKQP01000002">
    <property type="protein sequence ID" value="PZD81269.1"/>
    <property type="molecule type" value="Genomic_DNA"/>
</dbReference>
<sequence length="89" mass="10081">MNTILQQVQQHASSLPLPLQAELLHYTLYLEQKAQGSVSNVSRPIERERLAQALEQAVALNPYGDIADPVSWQQEQRQDRPLPGRKHAD</sequence>
<feature type="compositionally biased region" description="Basic and acidic residues" evidence="1">
    <location>
        <begin position="76"/>
        <end position="89"/>
    </location>
</feature>
<organism evidence="2 3">
    <name type="scientific">Acidithiobacillus ferrooxidans</name>
    <name type="common">Thiobacillus ferrooxidans</name>
    <dbReference type="NCBI Taxonomy" id="920"/>
    <lineage>
        <taxon>Bacteria</taxon>
        <taxon>Pseudomonadati</taxon>
        <taxon>Pseudomonadota</taxon>
        <taxon>Acidithiobacillia</taxon>
        <taxon>Acidithiobacillales</taxon>
        <taxon>Acidithiobacillaceae</taxon>
        <taxon>Acidithiobacillus</taxon>
    </lineage>
</organism>
<evidence type="ECO:0000256" key="1">
    <source>
        <dbReference type="SAM" id="MobiDB-lite"/>
    </source>
</evidence>
<accession>A0A2W1K3P7</accession>
<dbReference type="RefSeq" id="WP_031572886.1">
    <property type="nucleotide sequence ID" value="NZ_AP025160.1"/>
</dbReference>
<evidence type="ECO:0000313" key="2">
    <source>
        <dbReference type="EMBL" id="PZD81269.1"/>
    </source>
</evidence>
<dbReference type="Proteomes" id="UP000248886">
    <property type="component" value="Unassembled WGS sequence"/>
</dbReference>